<dbReference type="PANTHER" id="PTHR10422">
    <property type="entry name" value="CYTOCHROME C OXIDASE SUBUNIT 1"/>
    <property type="match status" value="1"/>
</dbReference>
<comment type="catalytic activity">
    <reaction evidence="16 18">
        <text>4 Fe(II)-[cytochrome c] + O2 + 8 H(+)(in) = 4 Fe(III)-[cytochrome c] + 2 H2O + 4 H(+)(out)</text>
        <dbReference type="Rhea" id="RHEA:11436"/>
        <dbReference type="Rhea" id="RHEA-COMP:10350"/>
        <dbReference type="Rhea" id="RHEA-COMP:14399"/>
        <dbReference type="ChEBI" id="CHEBI:15377"/>
        <dbReference type="ChEBI" id="CHEBI:15378"/>
        <dbReference type="ChEBI" id="CHEBI:15379"/>
        <dbReference type="ChEBI" id="CHEBI:29033"/>
        <dbReference type="ChEBI" id="CHEBI:29034"/>
        <dbReference type="EC" id="7.1.1.9"/>
    </reaction>
</comment>
<evidence type="ECO:0000256" key="2">
    <source>
        <dbReference type="ARBA" id="ARBA00004673"/>
    </source>
</evidence>
<evidence type="ECO:0000256" key="17">
    <source>
        <dbReference type="RuleBase" id="RU000370"/>
    </source>
</evidence>
<evidence type="ECO:0000313" key="22">
    <source>
        <dbReference type="Proteomes" id="UP000638560"/>
    </source>
</evidence>
<evidence type="ECO:0000256" key="7">
    <source>
        <dbReference type="ARBA" id="ARBA00022692"/>
    </source>
</evidence>
<dbReference type="NCBIfam" id="TIGR02891">
    <property type="entry name" value="CtaD_CoxA"/>
    <property type="match status" value="1"/>
</dbReference>
<dbReference type="EMBL" id="JADPUN010000045">
    <property type="protein sequence ID" value="MBF9127885.1"/>
    <property type="molecule type" value="Genomic_DNA"/>
</dbReference>
<keyword evidence="7 17" id="KW-0812">Transmembrane</keyword>
<evidence type="ECO:0000256" key="8">
    <source>
        <dbReference type="ARBA" id="ARBA00022723"/>
    </source>
</evidence>
<keyword evidence="5 17" id="KW-0349">Heme</keyword>
<feature type="transmembrane region" description="Helical" evidence="18">
    <location>
        <begin position="483"/>
        <end position="507"/>
    </location>
</feature>
<evidence type="ECO:0000256" key="13">
    <source>
        <dbReference type="ARBA" id="ARBA00023008"/>
    </source>
</evidence>
<evidence type="ECO:0000256" key="6">
    <source>
        <dbReference type="ARBA" id="ARBA00022660"/>
    </source>
</evidence>
<comment type="pathway">
    <text evidence="2 18">Energy metabolism; oxidative phosphorylation.</text>
</comment>
<feature type="transmembrane region" description="Helical" evidence="18">
    <location>
        <begin position="336"/>
        <end position="357"/>
    </location>
</feature>
<evidence type="ECO:0000256" key="15">
    <source>
        <dbReference type="ARBA" id="ARBA00025218"/>
    </source>
</evidence>
<evidence type="ECO:0000256" key="3">
    <source>
        <dbReference type="ARBA" id="ARBA00009578"/>
    </source>
</evidence>
<organism evidence="21 22">
    <name type="scientific">Plantactinospora alkalitolerans</name>
    <dbReference type="NCBI Taxonomy" id="2789879"/>
    <lineage>
        <taxon>Bacteria</taxon>
        <taxon>Bacillati</taxon>
        <taxon>Actinomycetota</taxon>
        <taxon>Actinomycetes</taxon>
        <taxon>Micromonosporales</taxon>
        <taxon>Micromonosporaceae</taxon>
        <taxon>Plantactinospora</taxon>
    </lineage>
</organism>
<comment type="function">
    <text evidence="15 18">Cytochrome c oxidase is the component of the respiratory chain that catalyzes the reduction of oxygen to water. Subunits 1-3 form the functional core of the enzyme complex. CO I is the catalytic subunit of the enzyme. Electrons originating in cytochrome c are transferred via the copper A center of subunit 2 and heme A of subunit 1 to the bimetallic center formed by heme A3 and copper B.</text>
</comment>
<dbReference type="InterPro" id="IPR023616">
    <property type="entry name" value="Cyt_c_oxase-like_su1_dom"/>
</dbReference>
<sequence length="671" mass="74666">MPKRVVTEPGQERGPLILAPARSGGYPGPVREAIRGNRLIKMLGTTDAKQIGLMYLSTAFGFFLVGGAMAMLMRAELGRPGLQFLSNEQYNQLFTAHGTIMLLLFATPLALAFGNFVVPLQIGAPDVSFPRLNALAYWLYLLGGSLVLGGFLTPNGSADFGWTAYPPLSRAEHSPGIGSDMWVIGLVLSGLGTILGAVNLITTILTLRAPGMTMFRMPIFTWNMLFTALLVILVFPLLAAALLALYADRRLNAHVYDPMNGGPLLWQHLFWFFGHPEVYIVALPFFGIITEIIPVFSRKPIFGYKGLVAATIAITVLSMTVWAHHMFGTGQVLLPFFSWLSYLIAVPTGVKFFNWIGTMWKGQITFETPMLFSIGFLVTFLFGGLSGVLLASPPVDFHTTDTYFVVAHFHYVLFGTIVFAAFGGVYFWFPKMTGRLLDERLGKVHFWTMFLGFHTTFLVQHWLGNEGFPRRYADYLPTDGFTVLNTVSTIGSFVLGASTLFFIYNVWKSWRFGRMVDVYDPWGFGNSLEWSTSCPPPLRNFDRMPRIRSERPAFDDKYGPLVADLGRDLPQRSTLPPQGIRDELHRAVRHPEGETPSPEGAHGADAAVAHHPPAESGARPIEVPEPDDVRRPHFPPSEPDENNDNADRGGPERNRRWRTGRSAGDDEEEQR</sequence>
<feature type="domain" description="Cytochrome oxidase subunit I profile" evidence="20">
    <location>
        <begin position="35"/>
        <end position="548"/>
    </location>
</feature>
<feature type="transmembrane region" description="Helical" evidence="18">
    <location>
        <begin position="93"/>
        <end position="120"/>
    </location>
</feature>
<keyword evidence="10 17" id="KW-0249">Electron transport</keyword>
<dbReference type="SUPFAM" id="SSF81442">
    <property type="entry name" value="Cytochrome c oxidase subunit I-like"/>
    <property type="match status" value="1"/>
</dbReference>
<keyword evidence="11 18" id="KW-1133">Transmembrane helix</keyword>
<dbReference type="PANTHER" id="PTHR10422:SF18">
    <property type="entry name" value="CYTOCHROME C OXIDASE SUBUNIT 1"/>
    <property type="match status" value="1"/>
</dbReference>
<feature type="transmembrane region" description="Helical" evidence="18">
    <location>
        <begin position="132"/>
        <end position="152"/>
    </location>
</feature>
<dbReference type="EC" id="7.1.1.9" evidence="18"/>
<keyword evidence="22" id="KW-1185">Reference proteome</keyword>
<feature type="transmembrane region" description="Helical" evidence="18">
    <location>
        <begin position="411"/>
        <end position="429"/>
    </location>
</feature>
<evidence type="ECO:0000259" key="20">
    <source>
        <dbReference type="PROSITE" id="PS50855"/>
    </source>
</evidence>
<feature type="transmembrane region" description="Helical" evidence="18">
    <location>
        <begin position="51"/>
        <end position="73"/>
    </location>
</feature>
<proteinExistence type="inferred from homology"/>
<keyword evidence="12 18" id="KW-0408">Iron</keyword>
<evidence type="ECO:0000256" key="4">
    <source>
        <dbReference type="ARBA" id="ARBA00022448"/>
    </source>
</evidence>
<evidence type="ECO:0000256" key="18">
    <source>
        <dbReference type="RuleBase" id="RU363061"/>
    </source>
</evidence>
<accession>A0ABS0GNX7</accession>
<feature type="transmembrane region" description="Helical" evidence="18">
    <location>
        <begin position="219"/>
        <end position="246"/>
    </location>
</feature>
<dbReference type="PROSITE" id="PS00077">
    <property type="entry name" value="COX1_CUB"/>
    <property type="match status" value="1"/>
</dbReference>
<evidence type="ECO:0000256" key="5">
    <source>
        <dbReference type="ARBA" id="ARBA00022617"/>
    </source>
</evidence>
<name>A0ABS0GNX7_9ACTN</name>
<feature type="compositionally biased region" description="Low complexity" evidence="19">
    <location>
        <begin position="598"/>
        <end position="615"/>
    </location>
</feature>
<keyword evidence="13 18" id="KW-0186">Copper</keyword>
<evidence type="ECO:0000256" key="1">
    <source>
        <dbReference type="ARBA" id="ARBA00004141"/>
    </source>
</evidence>
<dbReference type="InterPro" id="IPR014241">
    <property type="entry name" value="Cyt_c_oxidase_su1_bac"/>
</dbReference>
<evidence type="ECO:0000256" key="11">
    <source>
        <dbReference type="ARBA" id="ARBA00022989"/>
    </source>
</evidence>
<evidence type="ECO:0000256" key="16">
    <source>
        <dbReference type="ARBA" id="ARBA00047816"/>
    </source>
</evidence>
<feature type="transmembrane region" description="Helical" evidence="18">
    <location>
        <begin position="266"/>
        <end position="289"/>
    </location>
</feature>
<keyword evidence="6 17" id="KW-0679">Respiratory chain</keyword>
<comment type="similarity">
    <text evidence="3 17">Belongs to the heme-copper respiratory oxidase family.</text>
</comment>
<gene>
    <name evidence="21" type="primary">ctaD</name>
    <name evidence="21" type="ORF">I0C86_02560</name>
</gene>
<keyword evidence="4 17" id="KW-0813">Transport</keyword>
<dbReference type="Pfam" id="PF00115">
    <property type="entry name" value="COX1"/>
    <property type="match status" value="1"/>
</dbReference>
<evidence type="ECO:0000313" key="21">
    <source>
        <dbReference type="EMBL" id="MBF9127885.1"/>
    </source>
</evidence>
<evidence type="ECO:0000256" key="14">
    <source>
        <dbReference type="ARBA" id="ARBA00023136"/>
    </source>
</evidence>
<comment type="caution">
    <text evidence="21">The sequence shown here is derived from an EMBL/GenBank/DDBJ whole genome shotgun (WGS) entry which is preliminary data.</text>
</comment>
<keyword evidence="18" id="KW-1003">Cell membrane</keyword>
<keyword evidence="8 18" id="KW-0479">Metal-binding</keyword>
<protein>
    <recommendedName>
        <fullName evidence="18">Cytochrome c oxidase subunit 1</fullName>
        <ecNumber evidence="18">7.1.1.9</ecNumber>
    </recommendedName>
</protein>
<feature type="transmembrane region" description="Helical" evidence="18">
    <location>
        <begin position="301"/>
        <end position="324"/>
    </location>
</feature>
<evidence type="ECO:0000256" key="19">
    <source>
        <dbReference type="SAM" id="MobiDB-lite"/>
    </source>
</evidence>
<dbReference type="RefSeq" id="WP_196199548.1">
    <property type="nucleotide sequence ID" value="NZ_JADPUN010000045.1"/>
</dbReference>
<keyword evidence="14 18" id="KW-0472">Membrane</keyword>
<keyword evidence="9" id="KW-1278">Translocase</keyword>
<evidence type="ECO:0000256" key="9">
    <source>
        <dbReference type="ARBA" id="ARBA00022967"/>
    </source>
</evidence>
<feature type="compositionally biased region" description="Basic and acidic residues" evidence="19">
    <location>
        <begin position="645"/>
        <end position="654"/>
    </location>
</feature>
<dbReference type="InterPro" id="IPR000883">
    <property type="entry name" value="Cyt_C_Oxase_1"/>
</dbReference>
<dbReference type="Proteomes" id="UP000638560">
    <property type="component" value="Unassembled WGS sequence"/>
</dbReference>
<dbReference type="PROSITE" id="PS50855">
    <property type="entry name" value="COX1"/>
    <property type="match status" value="1"/>
</dbReference>
<feature type="transmembrane region" description="Helical" evidence="18">
    <location>
        <begin position="182"/>
        <end position="207"/>
    </location>
</feature>
<dbReference type="CDD" id="cd01662">
    <property type="entry name" value="Ubiquinol_Oxidase_I"/>
    <property type="match status" value="1"/>
</dbReference>
<dbReference type="Gene3D" id="1.20.210.10">
    <property type="entry name" value="Cytochrome c oxidase-like, subunit I domain"/>
    <property type="match status" value="1"/>
</dbReference>
<evidence type="ECO:0000256" key="10">
    <source>
        <dbReference type="ARBA" id="ARBA00022982"/>
    </source>
</evidence>
<feature type="transmembrane region" description="Helical" evidence="18">
    <location>
        <begin position="441"/>
        <end position="463"/>
    </location>
</feature>
<dbReference type="InterPro" id="IPR036927">
    <property type="entry name" value="Cyt_c_oxase-like_su1_sf"/>
</dbReference>
<evidence type="ECO:0000256" key="12">
    <source>
        <dbReference type="ARBA" id="ARBA00023004"/>
    </source>
</evidence>
<dbReference type="PRINTS" id="PR01165">
    <property type="entry name" value="CYCOXIDASEI"/>
</dbReference>
<feature type="transmembrane region" description="Helical" evidence="18">
    <location>
        <begin position="369"/>
        <end position="391"/>
    </location>
</feature>
<dbReference type="InterPro" id="IPR023615">
    <property type="entry name" value="Cyt_c_Oxase_su1_BS"/>
</dbReference>
<feature type="region of interest" description="Disordered" evidence="19">
    <location>
        <begin position="590"/>
        <end position="671"/>
    </location>
</feature>
<reference evidence="21 22" key="1">
    <citation type="submission" date="2020-11" db="EMBL/GenBank/DDBJ databases">
        <title>A novel isolate from a Black sea contaminated sediment with potential to produce alkanes: Plantactinospora alkalitolerans sp. nov.</title>
        <authorList>
            <person name="Carro L."/>
            <person name="Veyisoglu A."/>
            <person name="Guven K."/>
            <person name="Schumann P."/>
            <person name="Klenk H.-P."/>
            <person name="Sahin N."/>
        </authorList>
    </citation>
    <scope>NUCLEOTIDE SEQUENCE [LARGE SCALE GENOMIC DNA]</scope>
    <source>
        <strain evidence="21 22">S1510</strain>
    </source>
</reference>
<comment type="subcellular location">
    <subcellularLocation>
        <location evidence="18">Cell membrane</location>
        <topology evidence="18">Multi-pass membrane protein</topology>
    </subcellularLocation>
    <subcellularLocation>
        <location evidence="1">Membrane</location>
        <topology evidence="1">Multi-pass membrane protein</topology>
    </subcellularLocation>
</comment>